<evidence type="ECO:0000256" key="1">
    <source>
        <dbReference type="ARBA" id="ARBA00022737"/>
    </source>
</evidence>
<dbReference type="PROSITE" id="PS51371">
    <property type="entry name" value="CBS"/>
    <property type="match status" value="1"/>
</dbReference>
<dbReference type="PANTHER" id="PTHR13780:SF36">
    <property type="entry name" value="CBS DOMAIN-CONTAINING PROTEIN"/>
    <property type="match status" value="1"/>
</dbReference>
<feature type="compositionally biased region" description="Low complexity" evidence="4">
    <location>
        <begin position="1"/>
        <end position="23"/>
    </location>
</feature>
<keyword evidence="1" id="KW-0677">Repeat</keyword>
<feature type="region of interest" description="Disordered" evidence="4">
    <location>
        <begin position="1"/>
        <end position="93"/>
    </location>
</feature>
<feature type="compositionally biased region" description="Low complexity" evidence="4">
    <location>
        <begin position="515"/>
        <end position="537"/>
    </location>
</feature>
<name>A0A9Q9B517_9PEZI</name>
<accession>A0A9Q9B517</accession>
<dbReference type="InterPro" id="IPR000644">
    <property type="entry name" value="CBS_dom"/>
</dbReference>
<feature type="compositionally biased region" description="Low complexity" evidence="4">
    <location>
        <begin position="36"/>
        <end position="52"/>
    </location>
</feature>
<feature type="domain" description="CBS" evidence="5">
    <location>
        <begin position="299"/>
        <end position="356"/>
    </location>
</feature>
<evidence type="ECO:0000313" key="6">
    <source>
        <dbReference type="EMBL" id="USW59093.1"/>
    </source>
</evidence>
<dbReference type="InterPro" id="IPR050511">
    <property type="entry name" value="AMPK_gamma/SDS23_families"/>
</dbReference>
<gene>
    <name evidence="6" type="ORF">Slin15195_G124120</name>
</gene>
<dbReference type="Proteomes" id="UP001056384">
    <property type="component" value="Chromosome 12"/>
</dbReference>
<dbReference type="GO" id="GO:0042149">
    <property type="term" value="P:cellular response to glucose starvation"/>
    <property type="evidence" value="ECO:0007669"/>
    <property type="project" value="TreeGrafter"/>
</dbReference>
<dbReference type="EMBL" id="CP099429">
    <property type="protein sequence ID" value="USW59093.1"/>
    <property type="molecule type" value="Genomic_DNA"/>
</dbReference>
<dbReference type="Pfam" id="PF00571">
    <property type="entry name" value="CBS"/>
    <property type="match status" value="2"/>
</dbReference>
<dbReference type="PANTHER" id="PTHR13780">
    <property type="entry name" value="AMP-ACTIVATED PROTEIN KINASE, GAMMA REGULATORY SUBUNIT"/>
    <property type="match status" value="1"/>
</dbReference>
<dbReference type="SUPFAM" id="SSF54631">
    <property type="entry name" value="CBS-domain pair"/>
    <property type="match status" value="2"/>
</dbReference>
<feature type="region of interest" description="Disordered" evidence="4">
    <location>
        <begin position="434"/>
        <end position="460"/>
    </location>
</feature>
<evidence type="ECO:0000256" key="3">
    <source>
        <dbReference type="PROSITE-ProRule" id="PRU00703"/>
    </source>
</evidence>
<proteinExistence type="predicted"/>
<evidence type="ECO:0000313" key="7">
    <source>
        <dbReference type="Proteomes" id="UP001056384"/>
    </source>
</evidence>
<protein>
    <submittedName>
        <fullName evidence="6">CBS domain-containing protein</fullName>
    </submittedName>
</protein>
<sequence length="566" mass="61269">MAEPSSRPSGSFLSSSSSSSSSPTQAKRSPVIRPQSISTSAISSTTTTTTTTPLQTPRKENSSPSVSQRSSIADSLNLRNYPSSPRQHTARTHSFSFSGPALTELLMQPSHKANAGHDRFKGRDWRTIQVQEIIDADETRFVELDTSIEDCTKLLIRSGAPNCVLVRESRKTKTALSTFDYSHLNAYLLLVLGLSQPDELAAKIADRARRGDTIPLKHVTDHLGPREEPVFVNHTATLLQAMELLGAGHHRVVINKEGTSEAMGVLTQLRLVRFFWENHQSFAATESLYGLTLKELELGAKEVLAINGDKPVADALRLMHAEGITSLPVLDSQRNVVGNISHVDVRLLTDTSAIPLLHSSCIHFIGVILSERGMYDGKDSYPVFHITPFSTLAHTVAKLCATRSHRMWVVDAPSPSTSVPPSPAMKQALPPSAIEHNTPITTPARSGGNDSMTPGPPYTSVNPAVSIGAAQLPGASMSGRLSGVVSLTDILNLFARASGLSPGDPEETRRRRRQSSSSSVRPSMDSVRPSMESMRISQSREREISSSVDLGRPGEGANTSRDRIAR</sequence>
<evidence type="ECO:0000256" key="2">
    <source>
        <dbReference type="ARBA" id="ARBA00023122"/>
    </source>
</evidence>
<dbReference type="InterPro" id="IPR046342">
    <property type="entry name" value="CBS_dom_sf"/>
</dbReference>
<dbReference type="SMART" id="SM00116">
    <property type="entry name" value="CBS"/>
    <property type="match status" value="2"/>
</dbReference>
<dbReference type="CDD" id="cd02205">
    <property type="entry name" value="CBS_pair_SF"/>
    <property type="match status" value="1"/>
</dbReference>
<feature type="region of interest" description="Disordered" evidence="4">
    <location>
        <begin position="497"/>
        <end position="566"/>
    </location>
</feature>
<dbReference type="Gene3D" id="3.10.580.10">
    <property type="entry name" value="CBS-domain"/>
    <property type="match status" value="2"/>
</dbReference>
<feature type="compositionally biased region" description="Polar residues" evidence="4">
    <location>
        <begin position="62"/>
        <end position="93"/>
    </location>
</feature>
<dbReference type="GO" id="GO:0004865">
    <property type="term" value="F:protein serine/threonine phosphatase inhibitor activity"/>
    <property type="evidence" value="ECO:0007669"/>
    <property type="project" value="TreeGrafter"/>
</dbReference>
<keyword evidence="2 3" id="KW-0129">CBS domain</keyword>
<evidence type="ECO:0000256" key="4">
    <source>
        <dbReference type="SAM" id="MobiDB-lite"/>
    </source>
</evidence>
<evidence type="ECO:0000259" key="5">
    <source>
        <dbReference type="PROSITE" id="PS51371"/>
    </source>
</evidence>
<feature type="compositionally biased region" description="Polar residues" evidence="4">
    <location>
        <begin position="438"/>
        <end position="452"/>
    </location>
</feature>
<reference evidence="6" key="1">
    <citation type="submission" date="2022-06" db="EMBL/GenBank/DDBJ databases">
        <title>Complete genome sequences of two strains of the flax pathogen Septoria linicola.</title>
        <authorList>
            <person name="Lapalu N."/>
            <person name="Simon A."/>
            <person name="Demenou B."/>
            <person name="Paumier D."/>
            <person name="Guillot M.-P."/>
            <person name="Gout L."/>
            <person name="Valade R."/>
        </authorList>
    </citation>
    <scope>NUCLEOTIDE SEQUENCE</scope>
    <source>
        <strain evidence="6">SE15195</strain>
    </source>
</reference>
<organism evidence="6 7">
    <name type="scientific">Septoria linicola</name>
    <dbReference type="NCBI Taxonomy" id="215465"/>
    <lineage>
        <taxon>Eukaryota</taxon>
        <taxon>Fungi</taxon>
        <taxon>Dikarya</taxon>
        <taxon>Ascomycota</taxon>
        <taxon>Pezizomycotina</taxon>
        <taxon>Dothideomycetes</taxon>
        <taxon>Dothideomycetidae</taxon>
        <taxon>Mycosphaerellales</taxon>
        <taxon>Mycosphaerellaceae</taxon>
        <taxon>Septoria</taxon>
    </lineage>
</organism>
<keyword evidence="7" id="KW-1185">Reference proteome</keyword>
<dbReference type="AlphaFoldDB" id="A0A9Q9B517"/>